<dbReference type="Proteomes" id="UP000410492">
    <property type="component" value="Unassembled WGS sequence"/>
</dbReference>
<evidence type="ECO:0000313" key="3">
    <source>
        <dbReference type="Proteomes" id="UP000410492"/>
    </source>
</evidence>
<keyword evidence="3" id="KW-1185">Reference proteome</keyword>
<gene>
    <name evidence="2" type="ORF">CALMAC_LOCUS4195</name>
</gene>
<feature type="compositionally biased region" description="Polar residues" evidence="1">
    <location>
        <begin position="1"/>
        <end position="16"/>
    </location>
</feature>
<feature type="region of interest" description="Disordered" evidence="1">
    <location>
        <begin position="1"/>
        <end position="21"/>
    </location>
</feature>
<dbReference type="EMBL" id="CAACVG010005969">
    <property type="protein sequence ID" value="VEN39811.1"/>
    <property type="molecule type" value="Genomic_DNA"/>
</dbReference>
<protein>
    <submittedName>
        <fullName evidence="2">Uncharacterized protein</fullName>
    </submittedName>
</protein>
<proteinExistence type="predicted"/>
<organism evidence="2 3">
    <name type="scientific">Callosobruchus maculatus</name>
    <name type="common">Southern cowpea weevil</name>
    <name type="synonym">Pulse bruchid</name>
    <dbReference type="NCBI Taxonomy" id="64391"/>
    <lineage>
        <taxon>Eukaryota</taxon>
        <taxon>Metazoa</taxon>
        <taxon>Ecdysozoa</taxon>
        <taxon>Arthropoda</taxon>
        <taxon>Hexapoda</taxon>
        <taxon>Insecta</taxon>
        <taxon>Pterygota</taxon>
        <taxon>Neoptera</taxon>
        <taxon>Endopterygota</taxon>
        <taxon>Coleoptera</taxon>
        <taxon>Polyphaga</taxon>
        <taxon>Cucujiformia</taxon>
        <taxon>Chrysomeloidea</taxon>
        <taxon>Chrysomelidae</taxon>
        <taxon>Bruchinae</taxon>
        <taxon>Bruchini</taxon>
        <taxon>Callosobruchus</taxon>
    </lineage>
</organism>
<accession>A0A653BX12</accession>
<evidence type="ECO:0000256" key="1">
    <source>
        <dbReference type="SAM" id="MobiDB-lite"/>
    </source>
</evidence>
<feature type="non-terminal residue" evidence="2">
    <location>
        <position position="35"/>
    </location>
</feature>
<feature type="non-terminal residue" evidence="2">
    <location>
        <position position="1"/>
    </location>
</feature>
<name>A0A653BX12_CALMS</name>
<evidence type="ECO:0000313" key="2">
    <source>
        <dbReference type="EMBL" id="VEN39811.1"/>
    </source>
</evidence>
<sequence>TFSLSCSAYSCHQDTSGRPPHLQLVAEQEQGGKVA</sequence>
<reference evidence="2 3" key="1">
    <citation type="submission" date="2019-01" db="EMBL/GenBank/DDBJ databases">
        <authorList>
            <person name="Sayadi A."/>
        </authorList>
    </citation>
    <scope>NUCLEOTIDE SEQUENCE [LARGE SCALE GENOMIC DNA]</scope>
</reference>
<dbReference type="AlphaFoldDB" id="A0A653BX12"/>
<dbReference type="OrthoDB" id="10460806at2759"/>